<dbReference type="AlphaFoldDB" id="A0A167H058"/>
<sequence length="332" mass="37427">MKNFLIAFLVFLIWSVFGLWLYSLLQDTGETSSLIDNDSVLNTSIPSPNEFENINSKFDTSANNKISSAHKSVSNLDNELSEKTIEHSGLYAENENGETIFNFSNGIAVLKNSTEIDIPESVLSFKNQISEYLSTRPNTEVHIQSIYSPNENIETPNLGVIRGLKIKEILLASGISENRIVIKPTIKDITFDNEGTFNNAISFLIKPFNYERIENRKDALPVKKVIYPQFSTSGIQVDETLTELLSEIKELCVAHPDLKIQIVGHTDNIGNAEDNYKQGLVYARQVRWYLITKGKIDRSRISAISKGESDAIDTNNTKQGRNTNRRIEILFM</sequence>
<dbReference type="Pfam" id="PF00691">
    <property type="entry name" value="OmpA"/>
    <property type="match status" value="1"/>
</dbReference>
<evidence type="ECO:0000259" key="2">
    <source>
        <dbReference type="PROSITE" id="PS51123"/>
    </source>
</evidence>
<dbReference type="GO" id="GO:0016020">
    <property type="term" value="C:membrane"/>
    <property type="evidence" value="ECO:0007669"/>
    <property type="project" value="UniProtKB-UniRule"/>
</dbReference>
<organism evidence="3 4">
    <name type="scientific">Cochleicola gelatinilyticus</name>
    <dbReference type="NCBI Taxonomy" id="1763537"/>
    <lineage>
        <taxon>Bacteria</taxon>
        <taxon>Pseudomonadati</taxon>
        <taxon>Bacteroidota</taxon>
        <taxon>Flavobacteriia</taxon>
        <taxon>Flavobacteriales</taxon>
        <taxon>Flavobacteriaceae</taxon>
        <taxon>Cochleicola</taxon>
    </lineage>
</organism>
<reference evidence="3 4" key="1">
    <citation type="submission" date="2016-02" db="EMBL/GenBank/DDBJ databases">
        <title>Ulvibacter sp. LPB0005, isolated from Thais luteostoma.</title>
        <authorList>
            <person name="Shin S.-K."/>
            <person name="Yi H."/>
        </authorList>
    </citation>
    <scope>NUCLEOTIDE SEQUENCE [LARGE SCALE GENOMIC DNA]</scope>
    <source>
        <strain evidence="3 4">LPB0005</strain>
    </source>
</reference>
<accession>A0A167H058</accession>
<keyword evidence="1" id="KW-0472">Membrane</keyword>
<dbReference type="PANTHER" id="PTHR30329">
    <property type="entry name" value="STATOR ELEMENT OF FLAGELLAR MOTOR COMPLEX"/>
    <property type="match status" value="1"/>
</dbReference>
<dbReference type="STRING" id="1763537.ULVI_11375"/>
<proteinExistence type="predicted"/>
<name>A0A167H058_9FLAO</name>
<dbReference type="SUPFAM" id="SSF103088">
    <property type="entry name" value="OmpA-like"/>
    <property type="match status" value="1"/>
</dbReference>
<dbReference type="EMBL" id="LRXL01000045">
    <property type="protein sequence ID" value="OAB78077.1"/>
    <property type="molecule type" value="Genomic_DNA"/>
</dbReference>
<dbReference type="Proteomes" id="UP000077013">
    <property type="component" value="Unassembled WGS sequence"/>
</dbReference>
<dbReference type="RefSeq" id="WP_068592899.1">
    <property type="nucleotide sequence ID" value="NZ_LRXL01000045.1"/>
</dbReference>
<comment type="caution">
    <text evidence="3">The sequence shown here is derived from an EMBL/GenBank/DDBJ whole genome shotgun (WGS) entry which is preliminary data.</text>
</comment>
<dbReference type="InterPro" id="IPR006665">
    <property type="entry name" value="OmpA-like"/>
</dbReference>
<dbReference type="CDD" id="cd07185">
    <property type="entry name" value="OmpA_C-like"/>
    <property type="match status" value="1"/>
</dbReference>
<evidence type="ECO:0000256" key="1">
    <source>
        <dbReference type="PROSITE-ProRule" id="PRU00473"/>
    </source>
</evidence>
<dbReference type="OrthoDB" id="9763897at2"/>
<protein>
    <recommendedName>
        <fullName evidence="2">OmpA-like domain-containing protein</fullName>
    </recommendedName>
</protein>
<feature type="domain" description="OmpA-like" evidence="2">
    <location>
        <begin position="217"/>
        <end position="332"/>
    </location>
</feature>
<dbReference type="PROSITE" id="PS51123">
    <property type="entry name" value="OMPA_2"/>
    <property type="match status" value="1"/>
</dbReference>
<dbReference type="PANTHER" id="PTHR30329:SF21">
    <property type="entry name" value="LIPOPROTEIN YIAD-RELATED"/>
    <property type="match status" value="1"/>
</dbReference>
<dbReference type="InterPro" id="IPR036737">
    <property type="entry name" value="OmpA-like_sf"/>
</dbReference>
<evidence type="ECO:0000313" key="4">
    <source>
        <dbReference type="Proteomes" id="UP000077013"/>
    </source>
</evidence>
<evidence type="ECO:0000313" key="3">
    <source>
        <dbReference type="EMBL" id="OAB78077.1"/>
    </source>
</evidence>
<keyword evidence="4" id="KW-1185">Reference proteome</keyword>
<gene>
    <name evidence="3" type="ORF">ULVI_11375</name>
</gene>
<dbReference type="InterPro" id="IPR050330">
    <property type="entry name" value="Bact_OuterMem_StrucFunc"/>
</dbReference>
<dbReference type="Gene3D" id="3.30.1330.60">
    <property type="entry name" value="OmpA-like domain"/>
    <property type="match status" value="1"/>
</dbReference>